<comment type="caution">
    <text evidence="1">The sequence shown here is derived from an EMBL/GenBank/DDBJ whole genome shotgun (WGS) entry which is preliminary data.</text>
</comment>
<gene>
    <name evidence="1" type="ORF">AAFF_G00180710</name>
</gene>
<evidence type="ECO:0000313" key="2">
    <source>
        <dbReference type="Proteomes" id="UP001221898"/>
    </source>
</evidence>
<evidence type="ECO:0000313" key="1">
    <source>
        <dbReference type="EMBL" id="KAJ8411036.1"/>
    </source>
</evidence>
<protein>
    <submittedName>
        <fullName evidence="1">Uncharacterized protein</fullName>
    </submittedName>
</protein>
<reference evidence="1" key="1">
    <citation type="journal article" date="2023" name="Science">
        <title>Genome structures resolve the early diversification of teleost fishes.</title>
        <authorList>
            <person name="Parey E."/>
            <person name="Louis A."/>
            <person name="Montfort J."/>
            <person name="Bouchez O."/>
            <person name="Roques C."/>
            <person name="Iampietro C."/>
            <person name="Lluch J."/>
            <person name="Castinel A."/>
            <person name="Donnadieu C."/>
            <person name="Desvignes T."/>
            <person name="Floi Bucao C."/>
            <person name="Jouanno E."/>
            <person name="Wen M."/>
            <person name="Mejri S."/>
            <person name="Dirks R."/>
            <person name="Jansen H."/>
            <person name="Henkel C."/>
            <person name="Chen W.J."/>
            <person name="Zahm M."/>
            <person name="Cabau C."/>
            <person name="Klopp C."/>
            <person name="Thompson A.W."/>
            <person name="Robinson-Rechavi M."/>
            <person name="Braasch I."/>
            <person name="Lecointre G."/>
            <person name="Bobe J."/>
            <person name="Postlethwait J.H."/>
            <person name="Berthelot C."/>
            <person name="Roest Crollius H."/>
            <person name="Guiguen Y."/>
        </authorList>
    </citation>
    <scope>NUCLEOTIDE SEQUENCE</scope>
    <source>
        <strain evidence="1">NC1722</strain>
    </source>
</reference>
<dbReference type="EMBL" id="JAINUG010000024">
    <property type="protein sequence ID" value="KAJ8411036.1"/>
    <property type="molecule type" value="Genomic_DNA"/>
</dbReference>
<sequence>MRSSPLCVEKDVRTRIGKAAGVFQWLRNIWSVAMDWVPEGGKRKSGRPKMMWRHTFKEDLSEMGVSWHGARRVASDQCRWRGLIAQCSSRNGRNKV</sequence>
<accession>A0AAD7T0D3</accession>
<keyword evidence="2" id="KW-1185">Reference proteome</keyword>
<dbReference type="AlphaFoldDB" id="A0AAD7T0D3"/>
<proteinExistence type="predicted"/>
<name>A0AAD7T0D3_9TELE</name>
<dbReference type="Proteomes" id="UP001221898">
    <property type="component" value="Unassembled WGS sequence"/>
</dbReference>
<organism evidence="1 2">
    <name type="scientific">Aldrovandia affinis</name>
    <dbReference type="NCBI Taxonomy" id="143900"/>
    <lineage>
        <taxon>Eukaryota</taxon>
        <taxon>Metazoa</taxon>
        <taxon>Chordata</taxon>
        <taxon>Craniata</taxon>
        <taxon>Vertebrata</taxon>
        <taxon>Euteleostomi</taxon>
        <taxon>Actinopterygii</taxon>
        <taxon>Neopterygii</taxon>
        <taxon>Teleostei</taxon>
        <taxon>Notacanthiformes</taxon>
        <taxon>Halosauridae</taxon>
        <taxon>Aldrovandia</taxon>
    </lineage>
</organism>